<dbReference type="InterPro" id="IPR002641">
    <property type="entry name" value="PNPLA_dom"/>
</dbReference>
<feature type="active site" description="Nucleophile" evidence="6">
    <location>
        <position position="68"/>
    </location>
</feature>
<dbReference type="Gene3D" id="3.40.1090.10">
    <property type="entry name" value="Cytosolic phospholipase A2 catalytic domain"/>
    <property type="match status" value="1"/>
</dbReference>
<dbReference type="Proteomes" id="UP000235145">
    <property type="component" value="Unassembled WGS sequence"/>
</dbReference>
<gene>
    <name evidence="9" type="ORF">LSAT_V11C700365280</name>
</gene>
<evidence type="ECO:0000256" key="5">
    <source>
        <dbReference type="ARBA" id="ARBA00023098"/>
    </source>
</evidence>
<evidence type="ECO:0000313" key="9">
    <source>
        <dbReference type="EMBL" id="KAJ0195714.1"/>
    </source>
</evidence>
<protein>
    <recommendedName>
        <fullName evidence="7">Patatin</fullName>
        <ecNumber evidence="7">3.1.1.-</ecNumber>
    </recommendedName>
</protein>
<dbReference type="PROSITE" id="PS51635">
    <property type="entry name" value="PNPLA"/>
    <property type="match status" value="1"/>
</dbReference>
<evidence type="ECO:0000313" key="10">
    <source>
        <dbReference type="Proteomes" id="UP000235145"/>
    </source>
</evidence>
<feature type="short sequence motif" description="DGA/G" evidence="6">
    <location>
        <begin position="214"/>
        <end position="216"/>
    </location>
</feature>
<feature type="domain" description="PNPLA" evidence="8">
    <location>
        <begin position="24"/>
        <end position="227"/>
    </location>
</feature>
<dbReference type="GO" id="GO:0004620">
    <property type="term" value="F:phospholipase activity"/>
    <property type="evidence" value="ECO:0000318"/>
    <property type="project" value="GO_Central"/>
</dbReference>
<dbReference type="EMBL" id="NBSK02000007">
    <property type="protein sequence ID" value="KAJ0195714.1"/>
    <property type="molecule type" value="Genomic_DNA"/>
</dbReference>
<dbReference type="PANTHER" id="PTHR32176:SF103">
    <property type="entry name" value="OS08G0376550 PROTEIN"/>
    <property type="match status" value="1"/>
</dbReference>
<reference evidence="9 10" key="1">
    <citation type="journal article" date="2017" name="Nat. Commun.">
        <title>Genome assembly with in vitro proximity ligation data and whole-genome triplication in lettuce.</title>
        <authorList>
            <person name="Reyes-Chin-Wo S."/>
            <person name="Wang Z."/>
            <person name="Yang X."/>
            <person name="Kozik A."/>
            <person name="Arikit S."/>
            <person name="Song C."/>
            <person name="Xia L."/>
            <person name="Froenicke L."/>
            <person name="Lavelle D.O."/>
            <person name="Truco M.J."/>
            <person name="Xia R."/>
            <person name="Zhu S."/>
            <person name="Xu C."/>
            <person name="Xu H."/>
            <person name="Xu X."/>
            <person name="Cox K."/>
            <person name="Korf I."/>
            <person name="Meyers B.C."/>
            <person name="Michelmore R.W."/>
        </authorList>
    </citation>
    <scope>NUCLEOTIDE SEQUENCE [LARGE SCALE GENOMIC DNA]</scope>
    <source>
        <strain evidence="10">cv. Salinas</strain>
        <tissue evidence="9">Seedlings</tissue>
    </source>
</reference>
<sequence length="426" mass="48101">MTTQMERSKSVLQPPAFGNLITVLSIDGGGIRGLIPAIILDFLENELKRIDGEDARIADYFDIIAGTSTSGLITAMLTAPDEKKRPLFSAKDIKNFYLQNCPKIFPQDRNMFTKIMKSLNGPLYDGKYLHDSIRKRFKNIRLEDTLTNVVIPTFDISTLQPTIFSSYEMKEKPYLNALLSDICIATSATPTYLPPHHFETIDHEGQKHEFNLVDGGMAVNNPTVIAIGEIAKQLIRKSSDFDVSQSLDYRRFLVISIGTGERKMKLKYNAKEASKWGLFAWWFNANGSTPLLDISTQSSIDMVDNHLSVVFKALGSEQNYLRIQEDGLEGSLSSLDRATNDNLKYLIEVGEDLLKKKVSRVNLETNKFFPYSERTNQEALKDFAKQLSDEKRLRDLATLAKAKSEPCIMLEKKPNFAAFGKFRINV</sequence>
<feature type="active site" description="Proton acceptor" evidence="6">
    <location>
        <position position="214"/>
    </location>
</feature>
<comment type="similarity">
    <text evidence="1 7">Belongs to the patatin family.</text>
</comment>
<dbReference type="CDD" id="cd07214">
    <property type="entry name" value="Pat17_isozyme_like"/>
    <property type="match status" value="1"/>
</dbReference>
<evidence type="ECO:0000259" key="8">
    <source>
        <dbReference type="PROSITE" id="PS51635"/>
    </source>
</evidence>
<dbReference type="InterPro" id="IPR016035">
    <property type="entry name" value="Acyl_Trfase/lysoPLipase"/>
</dbReference>
<dbReference type="GO" id="GO:0006952">
    <property type="term" value="P:defense response"/>
    <property type="evidence" value="ECO:0007669"/>
    <property type="project" value="UniProtKB-KW"/>
</dbReference>
<dbReference type="FunFam" id="3.40.1090.10:FF:000005">
    <property type="entry name" value="Patatin"/>
    <property type="match status" value="1"/>
</dbReference>
<evidence type="ECO:0000256" key="1">
    <source>
        <dbReference type="ARBA" id="ARBA00010240"/>
    </source>
</evidence>
<evidence type="ECO:0000256" key="7">
    <source>
        <dbReference type="RuleBase" id="RU361262"/>
    </source>
</evidence>
<dbReference type="SUPFAM" id="SSF52151">
    <property type="entry name" value="FabD/lysophospholipase-like"/>
    <property type="match status" value="1"/>
</dbReference>
<dbReference type="GO" id="GO:0047372">
    <property type="term" value="F:monoacylglycerol lipase activity"/>
    <property type="evidence" value="ECO:0000318"/>
    <property type="project" value="GO_Central"/>
</dbReference>
<dbReference type="AlphaFoldDB" id="A0A9R1X298"/>
<dbReference type="GO" id="GO:0016042">
    <property type="term" value="P:lipid catabolic process"/>
    <property type="evidence" value="ECO:0007669"/>
    <property type="project" value="UniProtKB-UniRule"/>
</dbReference>
<comment type="domain">
    <text evidence="7">The nitrogen atoms of the two glycine residues in the GGXR motif define the oxyanion hole, and stabilize the oxyanion that forms during the nucleophilic attack by the catalytic serine during substrate cleavage.</text>
</comment>
<dbReference type="PANTHER" id="PTHR32176">
    <property type="entry name" value="XYLOSE ISOMERASE"/>
    <property type="match status" value="1"/>
</dbReference>
<comment type="caution">
    <text evidence="6">Lacks conserved residue(s) required for the propagation of feature annotation.</text>
</comment>
<evidence type="ECO:0000256" key="3">
    <source>
        <dbReference type="ARBA" id="ARBA00022821"/>
    </source>
</evidence>
<evidence type="ECO:0000256" key="4">
    <source>
        <dbReference type="ARBA" id="ARBA00022963"/>
    </source>
</evidence>
<evidence type="ECO:0000256" key="2">
    <source>
        <dbReference type="ARBA" id="ARBA00022801"/>
    </source>
</evidence>
<comment type="function">
    <text evidence="7">Lipolytic acyl hydrolase (LAH).</text>
</comment>
<accession>A0A9R1X298</accession>
<dbReference type="EC" id="3.1.1.-" evidence="7"/>
<name>A0A9R1X298_LACSA</name>
<keyword evidence="2 6" id="KW-0378">Hydrolase</keyword>
<feature type="short sequence motif" description="GXGXXG" evidence="6">
    <location>
        <begin position="28"/>
        <end position="33"/>
    </location>
</feature>
<evidence type="ECO:0000256" key="6">
    <source>
        <dbReference type="PROSITE-ProRule" id="PRU01161"/>
    </source>
</evidence>
<keyword evidence="10" id="KW-1185">Reference proteome</keyword>
<keyword evidence="4 6" id="KW-0442">Lipid degradation</keyword>
<keyword evidence="3" id="KW-0611">Plant defense</keyword>
<organism evidence="9 10">
    <name type="scientific">Lactuca sativa</name>
    <name type="common">Garden lettuce</name>
    <dbReference type="NCBI Taxonomy" id="4236"/>
    <lineage>
        <taxon>Eukaryota</taxon>
        <taxon>Viridiplantae</taxon>
        <taxon>Streptophyta</taxon>
        <taxon>Embryophyta</taxon>
        <taxon>Tracheophyta</taxon>
        <taxon>Spermatophyta</taxon>
        <taxon>Magnoliopsida</taxon>
        <taxon>eudicotyledons</taxon>
        <taxon>Gunneridae</taxon>
        <taxon>Pentapetalae</taxon>
        <taxon>asterids</taxon>
        <taxon>campanulids</taxon>
        <taxon>Asterales</taxon>
        <taxon>Asteraceae</taxon>
        <taxon>Cichorioideae</taxon>
        <taxon>Cichorieae</taxon>
        <taxon>Lactucinae</taxon>
        <taxon>Lactuca</taxon>
    </lineage>
</organism>
<dbReference type="Pfam" id="PF01734">
    <property type="entry name" value="Patatin"/>
    <property type="match status" value="1"/>
</dbReference>
<proteinExistence type="inferred from homology"/>
<keyword evidence="5 6" id="KW-0443">Lipid metabolism</keyword>
<comment type="caution">
    <text evidence="9">The sequence shown here is derived from an EMBL/GenBank/DDBJ whole genome shotgun (WGS) entry which is preliminary data.</text>
</comment>